<dbReference type="Pfam" id="PF01979">
    <property type="entry name" value="Amidohydro_1"/>
    <property type="match status" value="1"/>
</dbReference>
<evidence type="ECO:0000256" key="3">
    <source>
        <dbReference type="ARBA" id="ARBA00036696"/>
    </source>
</evidence>
<dbReference type="Gene3D" id="2.30.40.10">
    <property type="entry name" value="Urease, subunit C, domain 1"/>
    <property type="match status" value="2"/>
</dbReference>
<evidence type="ECO:0000256" key="1">
    <source>
        <dbReference type="ARBA" id="ARBA00001947"/>
    </source>
</evidence>
<protein>
    <recommendedName>
        <fullName evidence="4">dihydropyrimidinase</fullName>
        <ecNumber evidence="4">3.5.2.2</ecNumber>
    </recommendedName>
</protein>
<comment type="catalytic activity">
    <reaction evidence="3">
        <text>5,6-dihydrouracil + H2O = 3-(carbamoylamino)propanoate + H(+)</text>
        <dbReference type="Rhea" id="RHEA:16121"/>
        <dbReference type="ChEBI" id="CHEBI:11892"/>
        <dbReference type="ChEBI" id="CHEBI:15377"/>
        <dbReference type="ChEBI" id="CHEBI:15378"/>
        <dbReference type="ChEBI" id="CHEBI:15901"/>
        <dbReference type="EC" id="3.5.2.2"/>
    </reaction>
</comment>
<evidence type="ECO:0000256" key="2">
    <source>
        <dbReference type="ARBA" id="ARBA00008829"/>
    </source>
</evidence>
<dbReference type="Proteomes" id="UP000038045">
    <property type="component" value="Unplaced"/>
</dbReference>
<dbReference type="EC" id="3.5.2.2" evidence="4"/>
<evidence type="ECO:0000313" key="7">
    <source>
        <dbReference type="WBParaSite" id="PTRK_0000477600.1"/>
    </source>
</evidence>
<dbReference type="STRING" id="131310.A0A0N4ZB63"/>
<dbReference type="InterPro" id="IPR006680">
    <property type="entry name" value="Amidohydro-rel"/>
</dbReference>
<feature type="domain" description="Amidohydrolase-related" evidence="5">
    <location>
        <begin position="55"/>
        <end position="208"/>
    </location>
</feature>
<dbReference type="SUPFAM" id="SSF51338">
    <property type="entry name" value="Composite domain of metallo-dependent hydrolases"/>
    <property type="match status" value="1"/>
</dbReference>
<evidence type="ECO:0000313" key="6">
    <source>
        <dbReference type="Proteomes" id="UP000038045"/>
    </source>
</evidence>
<dbReference type="PANTHER" id="PTHR11647:SF1">
    <property type="entry name" value="COLLAPSIN RESPONSE MEDIATOR PROTEIN"/>
    <property type="match status" value="1"/>
</dbReference>
<dbReference type="AlphaFoldDB" id="A0A0N4ZB63"/>
<dbReference type="InterPro" id="IPR032466">
    <property type="entry name" value="Metal_Hydrolase"/>
</dbReference>
<keyword evidence="6" id="KW-1185">Reference proteome</keyword>
<organism evidence="6 7">
    <name type="scientific">Parastrongyloides trichosuri</name>
    <name type="common">Possum-specific nematode worm</name>
    <dbReference type="NCBI Taxonomy" id="131310"/>
    <lineage>
        <taxon>Eukaryota</taxon>
        <taxon>Metazoa</taxon>
        <taxon>Ecdysozoa</taxon>
        <taxon>Nematoda</taxon>
        <taxon>Chromadorea</taxon>
        <taxon>Rhabditida</taxon>
        <taxon>Tylenchina</taxon>
        <taxon>Panagrolaimomorpha</taxon>
        <taxon>Strongyloidoidea</taxon>
        <taxon>Strongyloididae</taxon>
        <taxon>Parastrongyloides</taxon>
    </lineage>
</organism>
<dbReference type="GO" id="GO:0005829">
    <property type="term" value="C:cytosol"/>
    <property type="evidence" value="ECO:0007669"/>
    <property type="project" value="TreeGrafter"/>
</dbReference>
<sequence length="394" mass="43951">MSSSSILIRNGTVVNEDFIQKADVLIKNGIIIAVEQNIEKVDEDVEVIDATDRLIIPGGIDPHTHMQMPFMGQVAVDDFYTGTRAAVAGGTTMIIDFVAPSKNNSLIEAYHLWRSWADPKVVCDYGLSMCVTWWSDKVAEEMTKLVTPEYGINSFKFFLAYKHALMVDDGEFYQGLQHCSKIRALARVHAENGHIIEEKQKELLACGVRGPEGHTQSRPEEIEAEAVNRACCLADQANCPLYVVHVMSKGAADEIAKARMNGQVVFGEPIAAGLALDGRIYYDKDWETAARYIMSPPLSRKEETKFELMKMLARIISATTHHHNLDTNVYEGMEVHGVPEITISRGVVVWRDGKLYIEKGSGRFIPLSPDCDYVFGTINKKTEAKKPISVQRDI</sequence>
<dbReference type="GO" id="GO:0006208">
    <property type="term" value="P:pyrimidine nucleobase catabolic process"/>
    <property type="evidence" value="ECO:0007669"/>
    <property type="project" value="TreeGrafter"/>
</dbReference>
<evidence type="ECO:0000259" key="5">
    <source>
        <dbReference type="Pfam" id="PF01979"/>
    </source>
</evidence>
<proteinExistence type="inferred from homology"/>
<evidence type="ECO:0000256" key="4">
    <source>
        <dbReference type="ARBA" id="ARBA00039113"/>
    </source>
</evidence>
<dbReference type="InterPro" id="IPR050378">
    <property type="entry name" value="Metallo-dep_Hydrolases_sf"/>
</dbReference>
<dbReference type="PANTHER" id="PTHR11647">
    <property type="entry name" value="HYDRANTOINASE/DIHYDROPYRIMIDINASE FAMILY MEMBER"/>
    <property type="match status" value="1"/>
</dbReference>
<dbReference type="Gene3D" id="3.20.20.140">
    <property type="entry name" value="Metal-dependent hydrolases"/>
    <property type="match status" value="2"/>
</dbReference>
<dbReference type="WBParaSite" id="PTRK_0000477600.1">
    <property type="protein sequence ID" value="PTRK_0000477600.1"/>
    <property type="gene ID" value="PTRK_0000477600"/>
</dbReference>
<dbReference type="SUPFAM" id="SSF51556">
    <property type="entry name" value="Metallo-dependent hydrolases"/>
    <property type="match status" value="1"/>
</dbReference>
<reference evidence="7" key="1">
    <citation type="submission" date="2017-02" db="UniProtKB">
        <authorList>
            <consortium name="WormBaseParasite"/>
        </authorList>
    </citation>
    <scope>IDENTIFICATION</scope>
</reference>
<dbReference type="GO" id="GO:0004157">
    <property type="term" value="F:dihydropyrimidinase activity"/>
    <property type="evidence" value="ECO:0007669"/>
    <property type="project" value="UniProtKB-EC"/>
</dbReference>
<dbReference type="FunFam" id="3.20.20.140:FF:000076">
    <property type="entry name" value="Dihydropyrimidinase like 2"/>
    <property type="match status" value="1"/>
</dbReference>
<dbReference type="InterPro" id="IPR011059">
    <property type="entry name" value="Metal-dep_hydrolase_composite"/>
</dbReference>
<name>A0A0N4ZB63_PARTI</name>
<comment type="similarity">
    <text evidence="2">Belongs to the metallo-dependent hydrolases superfamily. Hydantoinase/dihydropyrimidinase family.</text>
</comment>
<accession>A0A0N4ZB63</accession>
<comment type="cofactor">
    <cofactor evidence="1">
        <name>Zn(2+)</name>
        <dbReference type="ChEBI" id="CHEBI:29105"/>
    </cofactor>
</comment>